<dbReference type="EMBL" id="JAAGAX010000008">
    <property type="protein sequence ID" value="KAF2308013.1"/>
    <property type="molecule type" value="Genomic_DNA"/>
</dbReference>
<feature type="region of interest" description="Disordered" evidence="3">
    <location>
        <begin position="636"/>
        <end position="656"/>
    </location>
</feature>
<reference evidence="4 5" key="1">
    <citation type="journal article" date="2020" name="Mol. Plant">
        <title>The Chromosome-Based Rubber Tree Genome Provides New Insights into Spurge Genome Evolution and Rubber Biosynthesis.</title>
        <authorList>
            <person name="Liu J."/>
            <person name="Shi C."/>
            <person name="Shi C.C."/>
            <person name="Li W."/>
            <person name="Zhang Q.J."/>
            <person name="Zhang Y."/>
            <person name="Li K."/>
            <person name="Lu H.F."/>
            <person name="Shi C."/>
            <person name="Zhu S.T."/>
            <person name="Xiao Z.Y."/>
            <person name="Nan H."/>
            <person name="Yue Y."/>
            <person name="Zhu X.G."/>
            <person name="Wu Y."/>
            <person name="Hong X.N."/>
            <person name="Fan G.Y."/>
            <person name="Tong Y."/>
            <person name="Zhang D."/>
            <person name="Mao C.L."/>
            <person name="Liu Y.L."/>
            <person name="Hao S.J."/>
            <person name="Liu W.Q."/>
            <person name="Lv M.Q."/>
            <person name="Zhang H.B."/>
            <person name="Liu Y."/>
            <person name="Hu-Tang G.R."/>
            <person name="Wang J.P."/>
            <person name="Wang J.H."/>
            <person name="Sun Y.H."/>
            <person name="Ni S.B."/>
            <person name="Chen W.B."/>
            <person name="Zhang X.C."/>
            <person name="Jiao Y.N."/>
            <person name="Eichler E.E."/>
            <person name="Li G.H."/>
            <person name="Liu X."/>
            <person name="Gao L.Z."/>
        </authorList>
    </citation>
    <scope>NUCLEOTIDE SEQUENCE [LARGE SCALE GENOMIC DNA]</scope>
    <source>
        <strain evidence="5">cv. GT1</strain>
        <tissue evidence="4">Leaf</tissue>
    </source>
</reference>
<dbReference type="InterPro" id="IPR028288">
    <property type="entry name" value="SCAR/WAVE_fam"/>
</dbReference>
<gene>
    <name evidence="4" type="ORF">GH714_034358</name>
</gene>
<dbReference type="GO" id="GO:0030036">
    <property type="term" value="P:actin cytoskeleton organization"/>
    <property type="evidence" value="ECO:0007669"/>
    <property type="project" value="UniProtKB-UniRule"/>
</dbReference>
<dbReference type="GO" id="GO:0034237">
    <property type="term" value="F:protein kinase A regulatory subunit binding"/>
    <property type="evidence" value="ECO:0007669"/>
    <property type="project" value="TreeGrafter"/>
</dbReference>
<dbReference type="GO" id="GO:0005856">
    <property type="term" value="C:cytoskeleton"/>
    <property type="evidence" value="ECO:0007669"/>
    <property type="project" value="UniProtKB-SubCell"/>
</dbReference>
<evidence type="ECO:0000256" key="3">
    <source>
        <dbReference type="SAM" id="MobiDB-lite"/>
    </source>
</evidence>
<comment type="similarity">
    <text evidence="1 2">Belongs to the SCAR/WAVE family.</text>
</comment>
<feature type="compositionally biased region" description="Acidic residues" evidence="3">
    <location>
        <begin position="645"/>
        <end position="654"/>
    </location>
</feature>
<evidence type="ECO:0000256" key="1">
    <source>
        <dbReference type="ARBA" id="ARBA00006993"/>
    </source>
</evidence>
<feature type="region of interest" description="Disordered" evidence="3">
    <location>
        <begin position="386"/>
        <end position="407"/>
    </location>
</feature>
<keyword evidence="2" id="KW-0963">Cytoplasm</keyword>
<protein>
    <recommendedName>
        <fullName evidence="2">Protein SCAR</fullName>
    </recommendedName>
    <alternativeName>
        <fullName evidence="2">Protein WAVE</fullName>
    </alternativeName>
</protein>
<comment type="function">
    <text evidence="2">Involved in regulation of actin and microtubule organization. Part of a WAVE complex that activates the Arp2/3 complex.</text>
</comment>
<dbReference type="GO" id="GO:0003779">
    <property type="term" value="F:actin binding"/>
    <property type="evidence" value="ECO:0007669"/>
    <property type="project" value="UniProtKB-UniRule"/>
</dbReference>
<dbReference type="Proteomes" id="UP000467840">
    <property type="component" value="Chromosome 9"/>
</dbReference>
<comment type="caution">
    <text evidence="4">The sequence shown here is derived from an EMBL/GenBank/DDBJ whole genome shotgun (WGS) entry which is preliminary data.</text>
</comment>
<keyword evidence="2" id="KW-0206">Cytoskeleton</keyword>
<keyword evidence="5" id="KW-1185">Reference proteome</keyword>
<proteinExistence type="inferred from homology"/>
<accession>A0A6A6M6K5</accession>
<sequence>MPHLEKNDSDGSVKEVLQTDYANGICDANLVERKIDSPHSVISPSMEQFPCSTSPEVDADLGVTRASESSDVVNPVHMNSEVDDVIAGVNSENLLGIIESPEVDSITEQQCSDITVDVSQVEHDSIEVGVTYSEKMSPEETSGADGGEELVGCVSKLGVVGEDSASFEHPANYSDKLILNEHVNLEEVGAFPVSVTVATGANDGVNDASCLYSELVCSSSSNLTDIEGSHIANGGPHQNLDFDEGVFAEYYPESEEQKEVNKMDVGPTDMDSNPHESVSDNHSNLEVLEHVHDSKQPGFGIKQHADLGHAVDINEDAVCSPTCYISEVRTIEHLEELPGDQISVESVCAVMDEAKFELLDLQSTPPCRLAETGVASEQSLELQSDQLDGGCWQPDEASPKSSDLQPEQIKTASDIGEELNETMLSSNPFDSVFPSFGVLPENLGEMPPLPPLPPMQWRLGKVQPAPLALLRGWIDNGEGTLAPIQPFTADEKSPIDILSSGREIMQPSNPFLSFNCADIQKPQQSYAELVENSLQPSPLSLEMPAVTSNANSQEGSHALEGVHSWKPFLTSPEITNDRPEDGLIASGGTQIGSFQDLLSPLATIEHIPSEHDPVPSHGLETKLLNQVMSESILEAKEPEHSLQNSEEEERDSLDESVSLPTMLDDHRQHDPVTLHGETTWAPSTLALPPIYEVGKPNGSKPPRPRILSLMLLLHMTKASEKGIQGPKTNLKVAAILESNAIRQAFAGSEENDSDSWSDSEKLPCMQHFTMVVNAFNALSTHVLSLK</sequence>
<dbReference type="AlphaFoldDB" id="A0A6A6M6K5"/>
<comment type="subcellular location">
    <subcellularLocation>
        <location evidence="2">Cytoplasm</location>
        <location evidence="2">Cytoskeleton</location>
    </subcellularLocation>
</comment>
<organism evidence="4 5">
    <name type="scientific">Hevea brasiliensis</name>
    <name type="common">Para rubber tree</name>
    <name type="synonym">Siphonia brasiliensis</name>
    <dbReference type="NCBI Taxonomy" id="3981"/>
    <lineage>
        <taxon>Eukaryota</taxon>
        <taxon>Viridiplantae</taxon>
        <taxon>Streptophyta</taxon>
        <taxon>Embryophyta</taxon>
        <taxon>Tracheophyta</taxon>
        <taxon>Spermatophyta</taxon>
        <taxon>Magnoliopsida</taxon>
        <taxon>eudicotyledons</taxon>
        <taxon>Gunneridae</taxon>
        <taxon>Pentapetalae</taxon>
        <taxon>rosids</taxon>
        <taxon>fabids</taxon>
        <taxon>Malpighiales</taxon>
        <taxon>Euphorbiaceae</taxon>
        <taxon>Crotonoideae</taxon>
        <taxon>Micrandreae</taxon>
        <taxon>Hevea</taxon>
    </lineage>
</organism>
<name>A0A6A6M6K5_HEVBR</name>
<evidence type="ECO:0000313" key="5">
    <source>
        <dbReference type="Proteomes" id="UP000467840"/>
    </source>
</evidence>
<dbReference type="GO" id="GO:0071933">
    <property type="term" value="F:Arp2/3 complex binding"/>
    <property type="evidence" value="ECO:0007669"/>
    <property type="project" value="TreeGrafter"/>
</dbReference>
<dbReference type="GO" id="GO:2000601">
    <property type="term" value="P:positive regulation of Arp2/3 complex-mediated actin nucleation"/>
    <property type="evidence" value="ECO:0007669"/>
    <property type="project" value="TreeGrafter"/>
</dbReference>
<evidence type="ECO:0000256" key="2">
    <source>
        <dbReference type="RuleBase" id="RU367034"/>
    </source>
</evidence>
<dbReference type="PANTHER" id="PTHR12902">
    <property type="entry name" value="WASP-1"/>
    <property type="match status" value="1"/>
</dbReference>
<keyword evidence="2" id="KW-0009">Actin-binding</keyword>
<dbReference type="PANTHER" id="PTHR12902:SF1">
    <property type="entry name" value="WISKOTT-ALDRICH SYNDROME PROTEIN FAMILY MEMBER"/>
    <property type="match status" value="1"/>
</dbReference>
<evidence type="ECO:0000313" key="4">
    <source>
        <dbReference type="EMBL" id="KAF2308013.1"/>
    </source>
</evidence>